<reference evidence="9" key="1">
    <citation type="journal article" date="2019" name="Int. J. Syst. Evol. Microbiol.">
        <title>The Global Catalogue of Microorganisms (GCM) 10K type strain sequencing project: providing services to taxonomists for standard genome sequencing and annotation.</title>
        <authorList>
            <consortium name="The Broad Institute Genomics Platform"/>
            <consortium name="The Broad Institute Genome Sequencing Center for Infectious Disease"/>
            <person name="Wu L."/>
            <person name="Ma J."/>
        </authorList>
    </citation>
    <scope>NUCLEOTIDE SEQUENCE [LARGE SCALE GENOMIC DNA]</scope>
    <source>
        <strain evidence="9">KACC 11299</strain>
    </source>
</reference>
<dbReference type="EMBL" id="JBHSNP010000002">
    <property type="protein sequence ID" value="MFC5601774.1"/>
    <property type="molecule type" value="Genomic_DNA"/>
</dbReference>
<evidence type="ECO:0000256" key="1">
    <source>
        <dbReference type="ARBA" id="ARBA00004196"/>
    </source>
</evidence>
<organism evidence="8 9">
    <name type="scientific">Sporosarcina koreensis</name>
    <dbReference type="NCBI Taxonomy" id="334735"/>
    <lineage>
        <taxon>Bacteria</taxon>
        <taxon>Bacillati</taxon>
        <taxon>Bacillota</taxon>
        <taxon>Bacilli</taxon>
        <taxon>Bacillales</taxon>
        <taxon>Caryophanaceae</taxon>
        <taxon>Sporosarcina</taxon>
    </lineage>
</organism>
<dbReference type="InterPro" id="IPR018313">
    <property type="entry name" value="SBP_3_CS"/>
</dbReference>
<keyword evidence="3 5" id="KW-0732">Signal</keyword>
<feature type="domain" description="Ionotropic glutamate receptor C-terminal" evidence="7">
    <location>
        <begin position="40"/>
        <end position="256"/>
    </location>
</feature>
<dbReference type="PROSITE" id="PS01039">
    <property type="entry name" value="SBP_BACTERIAL_3"/>
    <property type="match status" value="1"/>
</dbReference>
<dbReference type="SMART" id="SM00062">
    <property type="entry name" value="PBPb"/>
    <property type="match status" value="1"/>
</dbReference>
<gene>
    <name evidence="8" type="ORF">ACFPTP_00650</name>
</gene>
<evidence type="ECO:0000259" key="6">
    <source>
        <dbReference type="SMART" id="SM00062"/>
    </source>
</evidence>
<keyword evidence="9" id="KW-1185">Reference proteome</keyword>
<dbReference type="PROSITE" id="PS51257">
    <property type="entry name" value="PROKAR_LIPOPROTEIN"/>
    <property type="match status" value="1"/>
</dbReference>
<feature type="chain" id="PRO_5047421843" evidence="5">
    <location>
        <begin position="20"/>
        <end position="270"/>
    </location>
</feature>
<comment type="subcellular location">
    <subcellularLocation>
        <location evidence="1">Cell envelope</location>
    </subcellularLocation>
</comment>
<accession>A0ABW0TTS0</accession>
<evidence type="ECO:0000313" key="9">
    <source>
        <dbReference type="Proteomes" id="UP001596071"/>
    </source>
</evidence>
<comment type="caution">
    <text evidence="8">The sequence shown here is derived from an EMBL/GenBank/DDBJ whole genome shotgun (WGS) entry which is preliminary data.</text>
</comment>
<proteinExistence type="inferred from homology"/>
<dbReference type="PANTHER" id="PTHR35936">
    <property type="entry name" value="MEMBRANE-BOUND LYTIC MUREIN TRANSGLYCOSYLASE F"/>
    <property type="match status" value="1"/>
</dbReference>
<evidence type="ECO:0000259" key="7">
    <source>
        <dbReference type="SMART" id="SM00079"/>
    </source>
</evidence>
<evidence type="ECO:0000256" key="4">
    <source>
        <dbReference type="RuleBase" id="RU003744"/>
    </source>
</evidence>
<protein>
    <submittedName>
        <fullName evidence="8">Transporter substrate-binding domain-containing protein</fullName>
    </submittedName>
</protein>
<evidence type="ECO:0000313" key="8">
    <source>
        <dbReference type="EMBL" id="MFC5601774.1"/>
    </source>
</evidence>
<evidence type="ECO:0000256" key="5">
    <source>
        <dbReference type="SAM" id="SignalP"/>
    </source>
</evidence>
<feature type="domain" description="Solute-binding protein family 3/N-terminal" evidence="6">
    <location>
        <begin position="40"/>
        <end position="257"/>
    </location>
</feature>
<evidence type="ECO:0000256" key="2">
    <source>
        <dbReference type="ARBA" id="ARBA00010333"/>
    </source>
</evidence>
<dbReference type="InterPro" id="IPR001638">
    <property type="entry name" value="Solute-binding_3/MltF_N"/>
</dbReference>
<dbReference type="Gene3D" id="3.40.190.10">
    <property type="entry name" value="Periplasmic binding protein-like II"/>
    <property type="match status" value="2"/>
</dbReference>
<name>A0ABW0TTS0_9BACL</name>
<comment type="similarity">
    <text evidence="2 4">Belongs to the bacterial solute-binding protein 3 family.</text>
</comment>
<dbReference type="Pfam" id="PF00497">
    <property type="entry name" value="SBP_bac_3"/>
    <property type="match status" value="1"/>
</dbReference>
<evidence type="ECO:0000256" key="3">
    <source>
        <dbReference type="ARBA" id="ARBA00022729"/>
    </source>
</evidence>
<dbReference type="SUPFAM" id="SSF53850">
    <property type="entry name" value="Periplasmic binding protein-like II"/>
    <property type="match status" value="1"/>
</dbReference>
<dbReference type="InterPro" id="IPR001320">
    <property type="entry name" value="Iontro_rcpt_C"/>
</dbReference>
<dbReference type="RefSeq" id="WP_381441424.1">
    <property type="nucleotide sequence ID" value="NZ_JBHSNP010000002.1"/>
</dbReference>
<sequence>MGKWKTLIFLLMAAMLVLAACGNDKTEANDDGYRLVEKGKLTYAASGLYKPFNFEENGELTGFDMEIGAEIAKRMDLEPNPVTNPFETILQGLVANKYDAIIGSMAYTKKRAEQAAFTQPYYYSGGMIWVAEDNNEIKSPEDLKGKKIGVIAQSTYEEPAKELSDNLQYYSSDVVALKDLTVENRLDAVITSDIVGFEAKDNGFAIKEVGSPLWVEQPSVAVKKDNEKLRDAIDKALQEMIDDGTYEEISQKWFGRNLLDIDLENAELLE</sequence>
<dbReference type="SMART" id="SM00079">
    <property type="entry name" value="PBPe"/>
    <property type="match status" value="1"/>
</dbReference>
<dbReference type="PANTHER" id="PTHR35936:SF34">
    <property type="entry name" value="ABC TRANSPORTER EXTRACELLULAR-BINDING PROTEIN YCKB-RELATED"/>
    <property type="match status" value="1"/>
</dbReference>
<dbReference type="Proteomes" id="UP001596071">
    <property type="component" value="Unassembled WGS sequence"/>
</dbReference>
<feature type="signal peptide" evidence="5">
    <location>
        <begin position="1"/>
        <end position="19"/>
    </location>
</feature>